<dbReference type="EMBL" id="FLQS01000009">
    <property type="protein sequence ID" value="SBS73521.1"/>
    <property type="molecule type" value="Genomic_DNA"/>
</dbReference>
<gene>
    <name evidence="2" type="ORF">MHPYR_170054</name>
</gene>
<dbReference type="InterPro" id="IPR037401">
    <property type="entry name" value="SnoaL-like"/>
</dbReference>
<feature type="domain" description="SnoaL-like" evidence="1">
    <location>
        <begin position="4"/>
        <end position="128"/>
    </location>
</feature>
<dbReference type="InterPro" id="IPR032710">
    <property type="entry name" value="NTF2-like_dom_sf"/>
</dbReference>
<dbReference type="SUPFAM" id="SSF54427">
    <property type="entry name" value="NTF2-like"/>
    <property type="match status" value="1"/>
</dbReference>
<organism evidence="2">
    <name type="scientific">uncultured Mycobacterium sp</name>
    <dbReference type="NCBI Taxonomy" id="171292"/>
    <lineage>
        <taxon>Bacteria</taxon>
        <taxon>Bacillati</taxon>
        <taxon>Actinomycetota</taxon>
        <taxon>Actinomycetes</taxon>
        <taxon>Mycobacteriales</taxon>
        <taxon>Mycobacteriaceae</taxon>
        <taxon>Mycobacterium</taxon>
        <taxon>environmental samples</taxon>
    </lineage>
</organism>
<evidence type="ECO:0000259" key="1">
    <source>
        <dbReference type="Pfam" id="PF13577"/>
    </source>
</evidence>
<dbReference type="Pfam" id="PF13577">
    <property type="entry name" value="SnoaL_4"/>
    <property type="match status" value="1"/>
</dbReference>
<dbReference type="AlphaFoldDB" id="A0A1Y5PBK5"/>
<proteinExistence type="predicted"/>
<accession>A0A1Y5PBK5</accession>
<dbReference type="Gene3D" id="3.10.450.50">
    <property type="match status" value="1"/>
</dbReference>
<protein>
    <recommendedName>
        <fullName evidence="1">SnoaL-like domain-containing protein</fullName>
    </recommendedName>
</protein>
<evidence type="ECO:0000313" key="2">
    <source>
        <dbReference type="EMBL" id="SBS73521.1"/>
    </source>
</evidence>
<name>A0A1Y5PBK5_9MYCO</name>
<sequence length="153" mass="17374">MDIQRISDELEIASVLNRYARAVDSKDWDLLRSLFTADAELDYSSVGGPAGDREEVCSWLERSLALMPMTQHFVTNIEADIDGDTATVRAMFYNPMLLPGATETSACGGYYHHVMVRTETGWRSKRLREDNLWFDNPPSAQRRAELQEKADRA</sequence>
<reference evidence="2" key="1">
    <citation type="submission" date="2016-03" db="EMBL/GenBank/DDBJ databases">
        <authorList>
            <person name="Ploux O."/>
        </authorList>
    </citation>
    <scope>NUCLEOTIDE SEQUENCE</scope>
    <source>
        <strain evidence="2">UC10</strain>
    </source>
</reference>
<dbReference type="CDD" id="cd00531">
    <property type="entry name" value="NTF2_like"/>
    <property type="match status" value="1"/>
</dbReference>